<name>A0A9N9QIX7_9CUCU</name>
<dbReference type="Gene3D" id="3.30.40.10">
    <property type="entry name" value="Zinc/RING finger domain, C3HC4 (zinc finger)"/>
    <property type="match status" value="1"/>
</dbReference>
<dbReference type="InterPro" id="IPR013083">
    <property type="entry name" value="Znf_RING/FYVE/PHD"/>
</dbReference>
<gene>
    <name evidence="2" type="ORF">CEUTPL_LOCUS1252</name>
</gene>
<evidence type="ECO:0000256" key="1">
    <source>
        <dbReference type="SAM" id="Coils"/>
    </source>
</evidence>
<dbReference type="PANTHER" id="PTHR37445">
    <property type="entry name" value="PROTEIN CBG24663"/>
    <property type="match status" value="1"/>
</dbReference>
<dbReference type="PANTHER" id="PTHR37445:SF3">
    <property type="entry name" value="ZINC FINGER PHD-TYPE DOMAIN-CONTAINING PROTEIN"/>
    <property type="match status" value="1"/>
</dbReference>
<keyword evidence="1" id="KW-0175">Coiled coil</keyword>
<dbReference type="AlphaFoldDB" id="A0A9N9QIX7"/>
<evidence type="ECO:0000313" key="2">
    <source>
        <dbReference type="EMBL" id="CAG9760524.1"/>
    </source>
</evidence>
<proteinExistence type="predicted"/>
<dbReference type="InterPro" id="IPR011011">
    <property type="entry name" value="Znf_FYVE_PHD"/>
</dbReference>
<keyword evidence="3" id="KW-1185">Reference proteome</keyword>
<accession>A0A9N9QIX7</accession>
<reference evidence="2" key="1">
    <citation type="submission" date="2022-01" db="EMBL/GenBank/DDBJ databases">
        <authorList>
            <person name="King R."/>
        </authorList>
    </citation>
    <scope>NUCLEOTIDE SEQUENCE</scope>
</reference>
<dbReference type="EMBL" id="OU892277">
    <property type="protein sequence ID" value="CAG9760524.1"/>
    <property type="molecule type" value="Genomic_DNA"/>
</dbReference>
<dbReference type="SUPFAM" id="SSF57903">
    <property type="entry name" value="FYVE/PHD zinc finger"/>
    <property type="match status" value="1"/>
</dbReference>
<sequence length="275" mass="31672">MASNCGSCTGEIIKEEKYVLCDSCMMSFHLDEKCLGLAAREVRAVELKSRSLIFFCPDCREAFKKIPNLVKEIKLLKSDLTNVKKELTEVNNRVETMQNKIVNLENTINLPENKKTTNLEVQQMEDVIAEVEDRRYRSNNVIILNINESLKANRGERLEDEKQTVLEALESVNITDRNIGIQRLGKYVQNRCRPLKVCFANPNDAKEVLKNRKNLPNMKMFADQTIKQQKYYKTIKQKLLDIIANGDNSKTIRYINTVPTIVSKGDERGRNQKNL</sequence>
<organism evidence="2 3">
    <name type="scientific">Ceutorhynchus assimilis</name>
    <name type="common">cabbage seed weevil</name>
    <dbReference type="NCBI Taxonomy" id="467358"/>
    <lineage>
        <taxon>Eukaryota</taxon>
        <taxon>Metazoa</taxon>
        <taxon>Ecdysozoa</taxon>
        <taxon>Arthropoda</taxon>
        <taxon>Hexapoda</taxon>
        <taxon>Insecta</taxon>
        <taxon>Pterygota</taxon>
        <taxon>Neoptera</taxon>
        <taxon>Endopterygota</taxon>
        <taxon>Coleoptera</taxon>
        <taxon>Polyphaga</taxon>
        <taxon>Cucujiformia</taxon>
        <taxon>Curculionidae</taxon>
        <taxon>Ceutorhynchinae</taxon>
        <taxon>Ceutorhynchus</taxon>
    </lineage>
</organism>
<dbReference type="CDD" id="cd15489">
    <property type="entry name" value="PHD_SF"/>
    <property type="match status" value="1"/>
</dbReference>
<protein>
    <submittedName>
        <fullName evidence="2">Uncharacterized protein</fullName>
    </submittedName>
</protein>
<feature type="coiled-coil region" evidence="1">
    <location>
        <begin position="66"/>
        <end position="134"/>
    </location>
</feature>
<evidence type="ECO:0000313" key="3">
    <source>
        <dbReference type="Proteomes" id="UP001152799"/>
    </source>
</evidence>
<dbReference type="Proteomes" id="UP001152799">
    <property type="component" value="Chromosome 1"/>
</dbReference>
<dbReference type="OrthoDB" id="6766179at2759"/>